<reference evidence="2" key="2">
    <citation type="submission" date="2022-08" db="UniProtKB">
        <authorList>
            <consortium name="EnsemblMetazoa"/>
        </authorList>
    </citation>
    <scope>IDENTIFICATION</scope>
    <source>
        <strain evidence="2">STECLA/ALBI9_A</strain>
    </source>
</reference>
<accession>A0A182FXD4</accession>
<evidence type="ECO:0000256" key="1">
    <source>
        <dbReference type="SAM" id="MobiDB-lite"/>
    </source>
</evidence>
<dbReference type="VEuPathDB" id="VectorBase:AALB20_034627"/>
<evidence type="ECO:0000313" key="3">
    <source>
        <dbReference type="Proteomes" id="UP000069272"/>
    </source>
</evidence>
<dbReference type="EnsemblMetazoa" id="AALB014306-RA">
    <property type="protein sequence ID" value="AALB014306-PA"/>
    <property type="gene ID" value="AALB014306"/>
</dbReference>
<sequence>MENDRENRVPAYEEDLLIDQARRLLQNLSVNWMQQQADSHDDLGLYSPPSPLSELSFSSDSSGSGIYYGLPTRNADPIVELPSTPKKDAQRSRNPSQDQIVSPQVMEAVLEHSGTVLMQRSQENRLPQQLREMQALMRTDEELVLVKEPSLRKMLSQPAFNRETIRRFLDHSETMFNLVHDASSVSGQKEDEQVPESSSKRLRPEAKVADRDNDNGNEFIGCFSRNNDMVMYKRTLVDHKPQPNEAVTSEYTRQSIDNIDTLITRHAECLQEAEAIKKPWVQICRTDEDNLLALLTFSEQSSAVLKTSNATLQQADTSSALDKAIFQIYRDAITRPDEMISLQTEEMDSVSPKGKQQLDHQHTHKLRGGAEHGHSAGSSSFGLSINDSQSGMVLQGSSKNWAMHPFAGHAADILKNIRLLAEEYILRGNASSVSVLRFVSRVISDIVHFERVDAVSQEFQSLTLVQKIKQVIDEVLFPHGKESAPVMVVNIKHTLEEIMSYEHQQRTIEDLSEAWAIICDTFQLVACELDHEIERPELFLEALQLGLHEVVNPADYQELLLSHLSTLTRTVQQPSGSTDLQKNTPSVASHCVAGCWMAWLLLILYSVASWVRVNLTQLMNFILRRPTIPACHSILFRQTVSEDSNSIVNELRVRRDHLNHVVEILRVAVVRSLSAMDNSQESVDAECSNNENRGSVGSRTVELCTRLLQGAGNVQLQCSDSSNNIHLQLDSISGDLVKRHADEFDTVSGSVRDHEGNVVVLFEAQLVDIDSLEAVEPIIENVTRVERLSDYGESISETPVGASTLQTLAEQGAEENEMIADSVIAELASDVSMDTAAQRGSATGDAPLRLPSDLLASLEVTLKNLLEPVALLVHRMYSRLDVIEQCRMNSNLAGVSTTSITEVDNRIVELQKADPSPRLSEAITEKLEEIRSQFHEANDRLSLIDSDISAIKMQVNILLKEREGMFIEGVGSQNDSQGEMTRRSIKALKKNSLPNGFNRTACKIEAKHAPTSPHYCPVDIYSCHEVAPEVIVIHWTVDKDLLGCIAGYEIFVDGVLRSVCFSNKRRTALIGDIDLQQQHHIVLHATPDPLMKEAQVKWEPAFFLYHL</sequence>
<feature type="region of interest" description="Disordered" evidence="1">
    <location>
        <begin position="73"/>
        <end position="100"/>
    </location>
</feature>
<protein>
    <submittedName>
        <fullName evidence="2">Uncharacterized protein</fullName>
    </submittedName>
</protein>
<name>A0A182FXD4_ANOAL</name>
<keyword evidence="3" id="KW-1185">Reference proteome</keyword>
<organism evidence="2 3">
    <name type="scientific">Anopheles albimanus</name>
    <name type="common">New world malaria mosquito</name>
    <dbReference type="NCBI Taxonomy" id="7167"/>
    <lineage>
        <taxon>Eukaryota</taxon>
        <taxon>Metazoa</taxon>
        <taxon>Ecdysozoa</taxon>
        <taxon>Arthropoda</taxon>
        <taxon>Hexapoda</taxon>
        <taxon>Insecta</taxon>
        <taxon>Pterygota</taxon>
        <taxon>Neoptera</taxon>
        <taxon>Endopterygota</taxon>
        <taxon>Diptera</taxon>
        <taxon>Nematocera</taxon>
        <taxon>Culicoidea</taxon>
        <taxon>Culicidae</taxon>
        <taxon>Anophelinae</taxon>
        <taxon>Anopheles</taxon>
    </lineage>
</organism>
<dbReference type="Proteomes" id="UP000069272">
    <property type="component" value="Chromosome 2R"/>
</dbReference>
<feature type="region of interest" description="Disordered" evidence="1">
    <location>
        <begin position="345"/>
        <end position="381"/>
    </location>
</feature>
<dbReference type="AlphaFoldDB" id="A0A182FXD4"/>
<proteinExistence type="predicted"/>
<evidence type="ECO:0000313" key="2">
    <source>
        <dbReference type="EnsemblMetazoa" id="AALB014306-PA"/>
    </source>
</evidence>
<dbReference type="VEuPathDB" id="VectorBase:AALB20_029633"/>
<feature type="region of interest" description="Disordered" evidence="1">
    <location>
        <begin position="181"/>
        <end position="214"/>
    </location>
</feature>
<dbReference type="VEuPathDB" id="VectorBase:AALB014306"/>
<reference evidence="2 3" key="1">
    <citation type="journal article" date="2017" name="G3 (Bethesda)">
        <title>The Physical Genome Mapping of Anopheles albimanus Corrected Scaffold Misassemblies and Identified Interarm Rearrangements in Genus Anopheles.</title>
        <authorList>
            <person name="Artemov G.N."/>
            <person name="Peery A.N."/>
            <person name="Jiang X."/>
            <person name="Tu Z."/>
            <person name="Stegniy V.N."/>
            <person name="Sharakhova M.V."/>
            <person name="Sharakhov I.V."/>
        </authorList>
    </citation>
    <scope>NUCLEOTIDE SEQUENCE [LARGE SCALE GENOMIC DNA]</scope>
    <source>
        <strain evidence="2 3">ALBI9_A</strain>
    </source>
</reference>
<feature type="compositionally biased region" description="Basic and acidic residues" evidence="1">
    <location>
        <begin position="188"/>
        <end position="214"/>
    </location>
</feature>